<evidence type="ECO:0000313" key="1">
    <source>
        <dbReference type="EMBL" id="CAF4535817.1"/>
    </source>
</evidence>
<sequence>AVRFIHSSQSHLEGDEKLTEMKTVCIYANGASKVRARLHQHKALYEQLDSDVHLTVNGILNSLDAYEQADGGVRAAIVHGDPFLGSSAIRLTC</sequence>
<reference evidence="1" key="1">
    <citation type="submission" date="2021-02" db="EMBL/GenBank/DDBJ databases">
        <authorList>
            <person name="Nowell W R."/>
        </authorList>
    </citation>
    <scope>NUCLEOTIDE SEQUENCE</scope>
</reference>
<name>A0A8S2Y6I4_9BILA</name>
<evidence type="ECO:0000313" key="2">
    <source>
        <dbReference type="Proteomes" id="UP000682733"/>
    </source>
</evidence>
<protein>
    <submittedName>
        <fullName evidence="1">Uncharacterized protein</fullName>
    </submittedName>
</protein>
<dbReference type="EMBL" id="CAJOBA010105553">
    <property type="protein sequence ID" value="CAF4535817.1"/>
    <property type="molecule type" value="Genomic_DNA"/>
</dbReference>
<accession>A0A8S2Y6I4</accession>
<dbReference type="AlphaFoldDB" id="A0A8S2Y6I4"/>
<comment type="caution">
    <text evidence="1">The sequence shown here is derived from an EMBL/GenBank/DDBJ whole genome shotgun (WGS) entry which is preliminary data.</text>
</comment>
<proteinExistence type="predicted"/>
<gene>
    <name evidence="1" type="ORF">TMI583_LOCUS49200</name>
</gene>
<dbReference type="Proteomes" id="UP000682733">
    <property type="component" value="Unassembled WGS sequence"/>
</dbReference>
<feature type="non-terminal residue" evidence="1">
    <location>
        <position position="1"/>
    </location>
</feature>
<organism evidence="1 2">
    <name type="scientific">Didymodactylos carnosus</name>
    <dbReference type="NCBI Taxonomy" id="1234261"/>
    <lineage>
        <taxon>Eukaryota</taxon>
        <taxon>Metazoa</taxon>
        <taxon>Spiralia</taxon>
        <taxon>Gnathifera</taxon>
        <taxon>Rotifera</taxon>
        <taxon>Eurotatoria</taxon>
        <taxon>Bdelloidea</taxon>
        <taxon>Philodinida</taxon>
        <taxon>Philodinidae</taxon>
        <taxon>Didymodactylos</taxon>
    </lineage>
</organism>